<feature type="transmembrane region" description="Helical" evidence="1">
    <location>
        <begin position="25"/>
        <end position="42"/>
    </location>
</feature>
<feature type="transmembrane region" description="Helical" evidence="1">
    <location>
        <begin position="281"/>
        <end position="299"/>
    </location>
</feature>
<feature type="transmembrane region" description="Helical" evidence="1">
    <location>
        <begin position="232"/>
        <end position="261"/>
    </location>
</feature>
<gene>
    <name evidence="2" type="ORF">AVDCRST_MAG05-2814</name>
</gene>
<evidence type="ECO:0000313" key="2">
    <source>
        <dbReference type="EMBL" id="CAA9507425.1"/>
    </source>
</evidence>
<dbReference type="EMBL" id="CADCVM010000310">
    <property type="protein sequence ID" value="CAA9507425.1"/>
    <property type="molecule type" value="Genomic_DNA"/>
</dbReference>
<feature type="transmembrane region" description="Helical" evidence="1">
    <location>
        <begin position="200"/>
        <end position="220"/>
    </location>
</feature>
<feature type="transmembrane region" description="Helical" evidence="1">
    <location>
        <begin position="104"/>
        <end position="131"/>
    </location>
</feature>
<proteinExistence type="predicted"/>
<organism evidence="2">
    <name type="scientific">uncultured Rubrobacteraceae bacterium</name>
    <dbReference type="NCBI Taxonomy" id="349277"/>
    <lineage>
        <taxon>Bacteria</taxon>
        <taxon>Bacillati</taxon>
        <taxon>Actinomycetota</taxon>
        <taxon>Rubrobacteria</taxon>
        <taxon>Rubrobacterales</taxon>
        <taxon>Rubrobacteraceae</taxon>
        <taxon>environmental samples</taxon>
    </lineage>
</organism>
<feature type="transmembrane region" description="Helical" evidence="1">
    <location>
        <begin position="49"/>
        <end position="66"/>
    </location>
</feature>
<evidence type="ECO:0000256" key="1">
    <source>
        <dbReference type="SAM" id="Phobius"/>
    </source>
</evidence>
<dbReference type="AlphaFoldDB" id="A0A6J4SWY6"/>
<protein>
    <submittedName>
        <fullName evidence="2">Integral membrane protein</fullName>
    </submittedName>
</protein>
<feature type="transmembrane region" description="Helical" evidence="1">
    <location>
        <begin position="143"/>
        <end position="161"/>
    </location>
</feature>
<feature type="transmembrane region" description="Helical" evidence="1">
    <location>
        <begin position="72"/>
        <end position="97"/>
    </location>
</feature>
<keyword evidence="1" id="KW-0812">Transmembrane</keyword>
<name>A0A6J4SWY6_9ACTN</name>
<feature type="transmembrane region" description="Helical" evidence="1">
    <location>
        <begin position="173"/>
        <end position="194"/>
    </location>
</feature>
<reference evidence="2" key="1">
    <citation type="submission" date="2020-02" db="EMBL/GenBank/DDBJ databases">
        <authorList>
            <person name="Meier V. D."/>
        </authorList>
    </citation>
    <scope>NUCLEOTIDE SEQUENCE</scope>
    <source>
        <strain evidence="2">AVDCRST_MAG05</strain>
    </source>
</reference>
<sequence length="309" mass="31400">MALVLLVSLVLVALTARRLGGRRAWPVPALTFAAGALLLYPVAVTRYDAVVALALAAAAYAAARGGRYGPLAYASLGFGAAAKLVPVLAVVPLVFAGRRAGRGLLVFGAVAALFFVPALVLGGGGFVGSFAYHAERGLQVESVGASVLMALGLVEGVAFEFGAFEARGPGTGLAAALGLPLTAALLGVTGLVAYRGIRAGAGAAAYFPRYAAALILAFMLGSKVLSPQYEIWLLPLLPLCAGGLPGAGLCLLFLLSCGLTTGVFPLHYADLLNGRSPGPELLLGRNALLLALWVLLLALPPAKNREEAS</sequence>
<accession>A0A6J4SWY6</accession>
<keyword evidence="1" id="KW-0472">Membrane</keyword>
<keyword evidence="1" id="KW-1133">Transmembrane helix</keyword>